<reference evidence="1 2" key="1">
    <citation type="submission" date="2015-04" db="EMBL/GenBank/DDBJ databases">
        <authorList>
            <person name="Syromyatnikov M.Y."/>
            <person name="Popov V.N."/>
        </authorList>
    </citation>
    <scope>NUCLEOTIDE SEQUENCE [LARGE SCALE GENOMIC DNA]</scope>
</reference>
<organism evidence="1 2">
    <name type="scientific">Clunio marinus</name>
    <dbReference type="NCBI Taxonomy" id="568069"/>
    <lineage>
        <taxon>Eukaryota</taxon>
        <taxon>Metazoa</taxon>
        <taxon>Ecdysozoa</taxon>
        <taxon>Arthropoda</taxon>
        <taxon>Hexapoda</taxon>
        <taxon>Insecta</taxon>
        <taxon>Pterygota</taxon>
        <taxon>Neoptera</taxon>
        <taxon>Endopterygota</taxon>
        <taxon>Diptera</taxon>
        <taxon>Nematocera</taxon>
        <taxon>Chironomoidea</taxon>
        <taxon>Chironomidae</taxon>
        <taxon>Clunio</taxon>
    </lineage>
</organism>
<name>A0A1J1J8L8_9DIPT</name>
<proteinExistence type="predicted"/>
<evidence type="ECO:0000313" key="2">
    <source>
        <dbReference type="Proteomes" id="UP000183832"/>
    </source>
</evidence>
<evidence type="ECO:0000313" key="1">
    <source>
        <dbReference type="EMBL" id="CRL07806.1"/>
    </source>
</evidence>
<dbReference type="Proteomes" id="UP000183832">
    <property type="component" value="Unassembled WGS sequence"/>
</dbReference>
<gene>
    <name evidence="1" type="ORF">CLUMA_CG020760</name>
</gene>
<accession>A0A1J1J8L8</accession>
<protein>
    <submittedName>
        <fullName evidence="1">CLUMA_CG020760, isoform A</fullName>
    </submittedName>
</protein>
<dbReference type="EMBL" id="CVRI01000073">
    <property type="protein sequence ID" value="CRL07806.1"/>
    <property type="molecule type" value="Genomic_DNA"/>
</dbReference>
<dbReference type="AlphaFoldDB" id="A0A1J1J8L8"/>
<keyword evidence="2" id="KW-1185">Reference proteome</keyword>
<sequence length="73" mass="8868">MDEWRKRKRLSQTNVDLFPFKTNVCYLVILVAEHRLKFVLLVYLKRANTKENRKPLELLRETVIKYNIKMMGN</sequence>